<reference evidence="3" key="1">
    <citation type="submission" date="2020-04" db="EMBL/GenBank/DDBJ databases">
        <authorList>
            <person name="Alioto T."/>
            <person name="Alioto T."/>
            <person name="Gomez Garrido J."/>
        </authorList>
    </citation>
    <scope>NUCLEOTIDE SEQUENCE</scope>
    <source>
        <strain evidence="3">A484AB</strain>
    </source>
</reference>
<dbReference type="EMBL" id="CACRXK020001411">
    <property type="protein sequence ID" value="CAB3988958.1"/>
    <property type="molecule type" value="Genomic_DNA"/>
</dbReference>
<dbReference type="InterPro" id="IPR057560">
    <property type="entry name" value="Znf_SCAND3"/>
</dbReference>
<gene>
    <name evidence="3" type="ORF">PACLA_8A014490</name>
</gene>
<keyword evidence="4" id="KW-1185">Reference proteome</keyword>
<feature type="domain" description="SCAN" evidence="2">
    <location>
        <begin position="73"/>
        <end position="112"/>
    </location>
</feature>
<sequence length="287" mass="31319">MRLVIVSNAVIKGYHKFQIRPPQNILLPVTKECGNCHDPHSCLVWIPEIDKIPKDLWNHVTDETCGERKEYCGSHSCKVCKKACHAIPPCAKVNEDYDGFGAAVLCASCAATKGEAPPKRKTSEKVRIKRRGSVTSVQLEPPQTQETTCMDLDVDSDLTMVEVIEQFECQRADKVVSVSNSQEVQDDAPLEKDSNKKGESSAASQPSEPTVMPLTVARWGTSQVNAGAMEAVTNKLVIANTRAQADNTEPRCLVNTGASVSLIRREFVVGPMRPCSLKAQGISGEQL</sequence>
<feature type="compositionally biased region" description="Basic and acidic residues" evidence="1">
    <location>
        <begin position="189"/>
        <end position="199"/>
    </location>
</feature>
<dbReference type="Pfam" id="PF23663">
    <property type="entry name" value="Znf_SCAND3"/>
    <property type="match status" value="1"/>
</dbReference>
<accession>A0A6S7GAF3</accession>
<dbReference type="OrthoDB" id="5978902at2759"/>
<evidence type="ECO:0000313" key="3">
    <source>
        <dbReference type="EMBL" id="CAB3988958.1"/>
    </source>
</evidence>
<feature type="region of interest" description="Disordered" evidence="1">
    <location>
        <begin position="178"/>
        <end position="211"/>
    </location>
</feature>
<evidence type="ECO:0000313" key="4">
    <source>
        <dbReference type="Proteomes" id="UP001152795"/>
    </source>
</evidence>
<comment type="caution">
    <text evidence="3">The sequence shown here is derived from an EMBL/GenBank/DDBJ whole genome shotgun (WGS) entry which is preliminary data.</text>
</comment>
<evidence type="ECO:0000259" key="2">
    <source>
        <dbReference type="Pfam" id="PF23663"/>
    </source>
</evidence>
<dbReference type="AlphaFoldDB" id="A0A6S7GAF3"/>
<dbReference type="Proteomes" id="UP001152795">
    <property type="component" value="Unassembled WGS sequence"/>
</dbReference>
<name>A0A6S7GAF3_PARCT</name>
<evidence type="ECO:0000256" key="1">
    <source>
        <dbReference type="SAM" id="MobiDB-lite"/>
    </source>
</evidence>
<protein>
    <recommendedName>
        <fullName evidence="2">SCAN domain-containing protein</fullName>
    </recommendedName>
</protein>
<proteinExistence type="predicted"/>
<organism evidence="3 4">
    <name type="scientific">Paramuricea clavata</name>
    <name type="common">Red gorgonian</name>
    <name type="synonym">Violescent sea-whip</name>
    <dbReference type="NCBI Taxonomy" id="317549"/>
    <lineage>
        <taxon>Eukaryota</taxon>
        <taxon>Metazoa</taxon>
        <taxon>Cnidaria</taxon>
        <taxon>Anthozoa</taxon>
        <taxon>Octocorallia</taxon>
        <taxon>Malacalcyonacea</taxon>
        <taxon>Plexauridae</taxon>
        <taxon>Paramuricea</taxon>
    </lineage>
</organism>